<evidence type="ECO:0000256" key="2">
    <source>
        <dbReference type="SAM" id="MobiDB-lite"/>
    </source>
</evidence>
<dbReference type="InterPro" id="IPR038765">
    <property type="entry name" value="Papain-like_cys_pep_sf"/>
</dbReference>
<comment type="subcellular location">
    <subcellularLocation>
        <location evidence="1">Nucleus</location>
    </subcellularLocation>
    <subcellularLocation>
        <location evidence="1">Cytoplasm</location>
    </subcellularLocation>
</comment>
<dbReference type="OrthoDB" id="10682996at2759"/>
<dbReference type="InterPro" id="IPR046792">
    <property type="entry name" value="Peptidase_C54_cat"/>
</dbReference>
<dbReference type="EMBL" id="JACAZH010000044">
    <property type="protein sequence ID" value="KAF7334848.1"/>
    <property type="molecule type" value="Genomic_DNA"/>
</dbReference>
<dbReference type="SUPFAM" id="SSF54001">
    <property type="entry name" value="Cysteine proteinases"/>
    <property type="match status" value="1"/>
</dbReference>
<feature type="region of interest" description="Disordered" evidence="2">
    <location>
        <begin position="400"/>
        <end position="444"/>
    </location>
</feature>
<comment type="similarity">
    <text evidence="1">Belongs to the peptidase C54 family.</text>
</comment>
<accession>A0A8H6X5H5</accession>
<gene>
    <name evidence="4" type="ORF">MSAN_02361100</name>
</gene>
<dbReference type="AlphaFoldDB" id="A0A8H6X5H5"/>
<dbReference type="GO" id="GO:0019786">
    <property type="term" value="F:protein-phosphatidylethanolamide deconjugating activity"/>
    <property type="evidence" value="ECO:0007669"/>
    <property type="project" value="InterPro"/>
</dbReference>
<proteinExistence type="inferred from homology"/>
<dbReference type="GO" id="GO:0008234">
    <property type="term" value="F:cysteine-type peptidase activity"/>
    <property type="evidence" value="ECO:0007669"/>
    <property type="project" value="InterPro"/>
</dbReference>
<dbReference type="Pfam" id="PF03416">
    <property type="entry name" value="Peptidase_C54"/>
    <property type="match status" value="1"/>
</dbReference>
<keyword evidence="1" id="KW-0539">Nucleus</keyword>
<comment type="function">
    <text evidence="1">Required for selective autophagic degradation of the nucleus (nucleophagy) as well as for mitophagy which contributes to regulate mitochondrial quantity and quality by eliminating the mitochondria to a basal level to fulfill cellular energy requirements and preventing excess ROS production.</text>
</comment>
<comment type="caution">
    <text evidence="4">The sequence shown here is derived from an EMBL/GenBank/DDBJ whole genome shotgun (WGS) entry which is preliminary data.</text>
</comment>
<keyword evidence="1" id="KW-0378">Hydrolase</keyword>
<evidence type="ECO:0000313" key="4">
    <source>
        <dbReference type="EMBL" id="KAF7334848.1"/>
    </source>
</evidence>
<dbReference type="GO" id="GO:0005737">
    <property type="term" value="C:cytoplasm"/>
    <property type="evidence" value="ECO:0007669"/>
    <property type="project" value="UniProtKB-SubCell"/>
</dbReference>
<evidence type="ECO:0000259" key="3">
    <source>
        <dbReference type="Pfam" id="PF03416"/>
    </source>
</evidence>
<keyword evidence="1" id="KW-0963">Cytoplasm</keyword>
<sequence>MPVPSNAFPVTRTVGGGATAIIHQWYLAAKEEQSSIKKPCTPHEFKRVKVLRVGDRSALEFLVEQAGASSGYNFRVSDGASTLTGKGKRISINEIVATKTGHSIICTQHVMIRLMEGFQLQISRVYQIRNSTTQARDMAELVLFYTHSALGLGTKYPQSSRLATGLHMLTSIRVTIPVFPSALFQPYEGVFRKSGLNHRTHRVPQLLLPIALGTLRRRHSVTHWQRRCHDFTWPPSLVVPRGAYSSAAFSICIKAGFSTMTSNQETSQCAGCRIPSLYIDFDNASLDHTCTGVSCGELLQVAEVLNINLAAELSTLEGEPKTRSNFYIAIVRLRTLSTPVSSRGSSMHPWRRSAVWFGPSAAAIALRMLVDAFPTCGLGVSVATDGTLYRNEVLTASHSPSFGPIPPSAASSVSSSHEHGSSSSHRHGHGVGRSKDKETKGKEKRWGDRPVLLLLRTPLGLGGVNPIYYKTVKCFRRHLLPTHVTLGVHNNIEAGAHCVRAANAAAAIRNSLQIAIWAFSGSLSASFESSWTGDRDTGLTLHSQISLHPTAIVFQARRTSTFRLSQLGRSLSMIDISAP</sequence>
<feature type="domain" description="Peptidase C54 catalytic" evidence="3">
    <location>
        <begin position="355"/>
        <end position="474"/>
    </location>
</feature>
<reference evidence="4" key="1">
    <citation type="submission" date="2020-05" db="EMBL/GenBank/DDBJ databases">
        <title>Mycena genomes resolve the evolution of fungal bioluminescence.</title>
        <authorList>
            <person name="Tsai I.J."/>
        </authorList>
    </citation>
    <scope>NUCLEOTIDE SEQUENCE</scope>
    <source>
        <strain evidence="4">160909Yilan</strain>
    </source>
</reference>
<dbReference type="Proteomes" id="UP000623467">
    <property type="component" value="Unassembled WGS sequence"/>
</dbReference>
<feature type="compositionally biased region" description="Basic and acidic residues" evidence="2">
    <location>
        <begin position="433"/>
        <end position="444"/>
    </location>
</feature>
<keyword evidence="1 4" id="KW-0645">Protease</keyword>
<dbReference type="EC" id="3.4.22.-" evidence="1"/>
<dbReference type="GO" id="GO:0006508">
    <property type="term" value="P:proteolysis"/>
    <property type="evidence" value="ECO:0007669"/>
    <property type="project" value="UniProtKB-KW"/>
</dbReference>
<organism evidence="4 5">
    <name type="scientific">Mycena sanguinolenta</name>
    <dbReference type="NCBI Taxonomy" id="230812"/>
    <lineage>
        <taxon>Eukaryota</taxon>
        <taxon>Fungi</taxon>
        <taxon>Dikarya</taxon>
        <taxon>Basidiomycota</taxon>
        <taxon>Agaricomycotina</taxon>
        <taxon>Agaricomycetes</taxon>
        <taxon>Agaricomycetidae</taxon>
        <taxon>Agaricales</taxon>
        <taxon>Marasmiineae</taxon>
        <taxon>Mycenaceae</taxon>
        <taxon>Mycena</taxon>
    </lineage>
</organism>
<evidence type="ECO:0000313" key="5">
    <source>
        <dbReference type="Proteomes" id="UP000623467"/>
    </source>
</evidence>
<protein>
    <recommendedName>
        <fullName evidence="1">Cysteine protease</fullName>
        <ecNumber evidence="1">3.4.22.-</ecNumber>
    </recommendedName>
</protein>
<keyword evidence="5" id="KW-1185">Reference proteome</keyword>
<dbReference type="GO" id="GO:0005634">
    <property type="term" value="C:nucleus"/>
    <property type="evidence" value="ECO:0007669"/>
    <property type="project" value="UniProtKB-SubCell"/>
</dbReference>
<evidence type="ECO:0000256" key="1">
    <source>
        <dbReference type="RuleBase" id="RU363115"/>
    </source>
</evidence>
<name>A0A8H6X5H5_9AGAR</name>